<evidence type="ECO:0000256" key="6">
    <source>
        <dbReference type="ARBA" id="ARBA00022723"/>
    </source>
</evidence>
<keyword evidence="8" id="KW-0378">Hydrolase</keyword>
<dbReference type="InterPro" id="IPR008201">
    <property type="entry name" value="HepT-like"/>
</dbReference>
<keyword evidence="10" id="KW-0460">Magnesium</keyword>
<evidence type="ECO:0000256" key="2">
    <source>
        <dbReference type="ARBA" id="ARBA00022649"/>
    </source>
</evidence>
<dbReference type="Gene3D" id="3.30.460.10">
    <property type="entry name" value="Beta Polymerase, domain 2"/>
    <property type="match status" value="1"/>
</dbReference>
<keyword evidence="4" id="KW-0548">Nucleotidyltransferase</keyword>
<dbReference type="AlphaFoldDB" id="A0A552J802"/>
<evidence type="ECO:0000313" key="11">
    <source>
        <dbReference type="EMBL" id="TRU91781.1"/>
    </source>
</evidence>
<keyword evidence="7" id="KW-0547">Nucleotide-binding</keyword>
<evidence type="ECO:0000256" key="4">
    <source>
        <dbReference type="ARBA" id="ARBA00022695"/>
    </source>
</evidence>
<dbReference type="InterPro" id="IPR043519">
    <property type="entry name" value="NT_sf"/>
</dbReference>
<evidence type="ECO:0000256" key="8">
    <source>
        <dbReference type="ARBA" id="ARBA00022801"/>
    </source>
</evidence>
<dbReference type="SUPFAM" id="SSF81301">
    <property type="entry name" value="Nucleotidyltransferase"/>
    <property type="match status" value="1"/>
</dbReference>
<keyword evidence="2" id="KW-1277">Toxin-antitoxin system</keyword>
<evidence type="ECO:0000256" key="5">
    <source>
        <dbReference type="ARBA" id="ARBA00022722"/>
    </source>
</evidence>
<dbReference type="GO" id="GO:0004540">
    <property type="term" value="F:RNA nuclease activity"/>
    <property type="evidence" value="ECO:0007669"/>
    <property type="project" value="InterPro"/>
</dbReference>
<reference evidence="11 12" key="1">
    <citation type="submission" date="2019-01" db="EMBL/GenBank/DDBJ databases">
        <title>Coherence of Microcystis species and biogeography revealed through population genomics.</title>
        <authorList>
            <person name="Perez-Carrascal O.M."/>
            <person name="Terrat Y."/>
            <person name="Giani A."/>
            <person name="Fortin N."/>
            <person name="Tromas N."/>
            <person name="Shapiro B.J."/>
        </authorList>
    </citation>
    <scope>NUCLEOTIDE SEQUENCE [LARGE SCALE GENOMIC DNA]</scope>
    <source>
        <strain evidence="11">Mw_QC_S_20081001_S30D</strain>
    </source>
</reference>
<dbReference type="GO" id="GO:0016779">
    <property type="term" value="F:nucleotidyltransferase activity"/>
    <property type="evidence" value="ECO:0007669"/>
    <property type="project" value="UniProtKB-KW"/>
</dbReference>
<dbReference type="Pfam" id="PF01934">
    <property type="entry name" value="HepT-like"/>
    <property type="match status" value="1"/>
</dbReference>
<name>A0A552J802_9CHRO</name>
<evidence type="ECO:0000256" key="1">
    <source>
        <dbReference type="ARBA" id="ARBA00001946"/>
    </source>
</evidence>
<keyword evidence="3" id="KW-0808">Transferase</keyword>
<dbReference type="GO" id="GO:0046872">
    <property type="term" value="F:metal ion binding"/>
    <property type="evidence" value="ECO:0007669"/>
    <property type="project" value="UniProtKB-KW"/>
</dbReference>
<organism evidence="11 12">
    <name type="scientific">Microcystis wesenbergii Mw_QC_S_20081001_S30D</name>
    <dbReference type="NCBI Taxonomy" id="2486245"/>
    <lineage>
        <taxon>Bacteria</taxon>
        <taxon>Bacillati</taxon>
        <taxon>Cyanobacteriota</taxon>
        <taxon>Cyanophyceae</taxon>
        <taxon>Oscillatoriophycideae</taxon>
        <taxon>Chroococcales</taxon>
        <taxon>Microcystaceae</taxon>
        <taxon>Microcystis</taxon>
    </lineage>
</organism>
<proteinExistence type="predicted"/>
<dbReference type="EMBL" id="SFAT01000203">
    <property type="protein sequence ID" value="TRU91781.1"/>
    <property type="molecule type" value="Genomic_DNA"/>
</dbReference>
<gene>
    <name evidence="11" type="ORF">EWV75_22165</name>
</gene>
<dbReference type="InterPro" id="IPR052038">
    <property type="entry name" value="Type-VII_TA_antitoxin"/>
</dbReference>
<evidence type="ECO:0000256" key="10">
    <source>
        <dbReference type="ARBA" id="ARBA00022842"/>
    </source>
</evidence>
<keyword evidence="9" id="KW-0067">ATP-binding</keyword>
<dbReference type="GO" id="GO:0016787">
    <property type="term" value="F:hydrolase activity"/>
    <property type="evidence" value="ECO:0007669"/>
    <property type="project" value="UniProtKB-KW"/>
</dbReference>
<evidence type="ECO:0000313" key="12">
    <source>
        <dbReference type="Proteomes" id="UP000320523"/>
    </source>
</evidence>
<dbReference type="GO" id="GO:0110001">
    <property type="term" value="C:toxin-antitoxin complex"/>
    <property type="evidence" value="ECO:0007669"/>
    <property type="project" value="InterPro"/>
</dbReference>
<dbReference type="PANTHER" id="PTHR33571:SF12">
    <property type="entry name" value="BSL3053 PROTEIN"/>
    <property type="match status" value="1"/>
</dbReference>
<dbReference type="CDD" id="cd05403">
    <property type="entry name" value="NT_KNTase_like"/>
    <property type="match status" value="1"/>
</dbReference>
<evidence type="ECO:0000256" key="9">
    <source>
        <dbReference type="ARBA" id="ARBA00022840"/>
    </source>
</evidence>
<dbReference type="GO" id="GO:0005524">
    <property type="term" value="F:ATP binding"/>
    <property type="evidence" value="ECO:0007669"/>
    <property type="project" value="UniProtKB-KW"/>
</dbReference>
<accession>A0A552J802</accession>
<protein>
    <submittedName>
        <fullName evidence="11">DUF86 domain-containing protein</fullName>
    </submittedName>
</protein>
<keyword evidence="5" id="KW-0540">Nuclease</keyword>
<evidence type="ECO:0000256" key="3">
    <source>
        <dbReference type="ARBA" id="ARBA00022679"/>
    </source>
</evidence>
<dbReference type="Proteomes" id="UP000320523">
    <property type="component" value="Unassembled WGS sequence"/>
</dbReference>
<comment type="cofactor">
    <cofactor evidence="1">
        <name>Mg(2+)</name>
        <dbReference type="ChEBI" id="CHEBI:18420"/>
    </cofactor>
</comment>
<evidence type="ECO:0000256" key="7">
    <source>
        <dbReference type="ARBA" id="ARBA00022741"/>
    </source>
</evidence>
<sequence length="142" mass="16500">MKPYQLLQEKRENIIKIARKHGAFNILIFGSVARGEDGNDSDIDFLVEMEQGRNLLDRIGLIQDLEDYLGCKVAVATINSLRDCFREYTQEGKDRFYQSLLIQDAVIRCFEVIGEAVKQLSPEIRKKYPEITWRKIAGFREK</sequence>
<keyword evidence="6" id="KW-0479">Metal-binding</keyword>
<dbReference type="PANTHER" id="PTHR33571">
    <property type="entry name" value="SSL8005 PROTEIN"/>
    <property type="match status" value="1"/>
</dbReference>
<comment type="caution">
    <text evidence="11">The sequence shown here is derived from an EMBL/GenBank/DDBJ whole genome shotgun (WGS) entry which is preliminary data.</text>
</comment>